<accession>A0A848MJJ8</accession>
<organism evidence="7 8">
    <name type="scientific">Rouxiella aceris</name>
    <dbReference type="NCBI Taxonomy" id="2703884"/>
    <lineage>
        <taxon>Bacteria</taxon>
        <taxon>Pseudomonadati</taxon>
        <taxon>Pseudomonadota</taxon>
        <taxon>Gammaproteobacteria</taxon>
        <taxon>Enterobacterales</taxon>
        <taxon>Yersiniaceae</taxon>
        <taxon>Rouxiella</taxon>
    </lineage>
</organism>
<dbReference type="RefSeq" id="WP_169404358.1">
    <property type="nucleotide sequence ID" value="NZ_JAADJU010000009.1"/>
</dbReference>
<dbReference type="NCBIfam" id="NF007915">
    <property type="entry name" value="PRK10629.1"/>
    <property type="match status" value="1"/>
</dbReference>
<sequence>MLKLNLSKGYVVWPAVILALLMLTTVGVIALPGMPENNGALKISPIQSGADLPDGFTLYQGLSQHGVQIESITPANGSLVVKLQSQQQQQLAQDTLKTLLPNGYAIKACSGEQPHQWVSKLTRDQSKFG</sequence>
<evidence type="ECO:0000256" key="3">
    <source>
        <dbReference type="ARBA" id="ARBA00022989"/>
    </source>
</evidence>
<evidence type="ECO:0000256" key="4">
    <source>
        <dbReference type="ARBA" id="ARBA00023136"/>
    </source>
</evidence>
<keyword evidence="2 5" id="KW-0812">Transmembrane</keyword>
<keyword evidence="8" id="KW-1185">Reference proteome</keyword>
<comment type="caution">
    <text evidence="7">The sequence shown here is derived from an EMBL/GenBank/DDBJ whole genome shotgun (WGS) entry which is preliminary data.</text>
</comment>
<proteinExistence type="predicted"/>
<name>A0A848MJJ8_9GAMM</name>
<keyword evidence="4 5" id="KW-0472">Membrane</keyword>
<gene>
    <name evidence="7" type="primary">mzrA</name>
    <name evidence="7" type="ORF">GW590_17435</name>
</gene>
<feature type="transmembrane region" description="Helical" evidence="5">
    <location>
        <begin position="12"/>
        <end position="34"/>
    </location>
</feature>
<dbReference type="EMBL" id="JAADJU010000009">
    <property type="protein sequence ID" value="NMP28648.1"/>
    <property type="molecule type" value="Genomic_DNA"/>
</dbReference>
<evidence type="ECO:0000313" key="7">
    <source>
        <dbReference type="EMBL" id="NMP28648.1"/>
    </source>
</evidence>
<feature type="domain" description="SecD export protein N-terminal TM" evidence="6">
    <location>
        <begin position="10"/>
        <end position="106"/>
    </location>
</feature>
<evidence type="ECO:0000256" key="1">
    <source>
        <dbReference type="ARBA" id="ARBA00022475"/>
    </source>
</evidence>
<evidence type="ECO:0000256" key="2">
    <source>
        <dbReference type="ARBA" id="ARBA00022692"/>
    </source>
</evidence>
<evidence type="ECO:0000313" key="8">
    <source>
        <dbReference type="Proteomes" id="UP000585363"/>
    </source>
</evidence>
<dbReference type="Pfam" id="PF13721">
    <property type="entry name" value="SecD-TM1"/>
    <property type="match status" value="1"/>
</dbReference>
<keyword evidence="3 5" id="KW-1133">Transmembrane helix</keyword>
<dbReference type="Gene3D" id="3.30.70.260">
    <property type="match status" value="1"/>
</dbReference>
<reference evidence="7 8" key="2">
    <citation type="submission" date="2020-06" db="EMBL/GenBank/DDBJ databases">
        <title>Polyphasic characterization of a Rahnella strain isolated from tree sap.</title>
        <authorList>
            <person name="Kim I.S."/>
        </authorList>
    </citation>
    <scope>NUCLEOTIDE SEQUENCE [LARGE SCALE GENOMIC DNA]</scope>
    <source>
        <strain evidence="7 8">SAP-1</strain>
    </source>
</reference>
<protein>
    <submittedName>
        <fullName evidence="7">EnvZ/OmpR regulon moderator MzrA</fullName>
    </submittedName>
</protein>
<reference evidence="7 8" key="1">
    <citation type="submission" date="2020-01" db="EMBL/GenBank/DDBJ databases">
        <authorList>
            <person name="Lee S.D."/>
        </authorList>
    </citation>
    <scope>NUCLEOTIDE SEQUENCE [LARGE SCALE GENOMIC DNA]</scope>
    <source>
        <strain evidence="7 8">SAP-1</strain>
    </source>
</reference>
<evidence type="ECO:0000259" key="6">
    <source>
        <dbReference type="Pfam" id="PF13721"/>
    </source>
</evidence>
<dbReference type="InterPro" id="IPR027398">
    <property type="entry name" value="SecD-TM"/>
</dbReference>
<dbReference type="Proteomes" id="UP000585363">
    <property type="component" value="Unassembled WGS sequence"/>
</dbReference>
<keyword evidence="1" id="KW-1003">Cell membrane</keyword>
<evidence type="ECO:0000256" key="5">
    <source>
        <dbReference type="SAM" id="Phobius"/>
    </source>
</evidence>
<dbReference type="AlphaFoldDB" id="A0A848MJJ8"/>